<name>A0A1Q9DIB6_SYMMI</name>
<keyword evidence="3" id="KW-1185">Reference proteome</keyword>
<evidence type="ECO:0000256" key="1">
    <source>
        <dbReference type="SAM" id="MobiDB-lite"/>
    </source>
</evidence>
<accession>A0A1Q9DIB6</accession>
<evidence type="ECO:0000313" key="3">
    <source>
        <dbReference type="Proteomes" id="UP000186817"/>
    </source>
</evidence>
<sequence length="508" mass="52102">MAAISASAAIAASCSSDSVGVAGAGLGVVRLAAPLLETDLPSTSFTPESKAAANGKDLAEQGLVAINIGGAGEGKTKETGTEGSGGREGEQGGPTGSEGSNGCRPQRSRHSTGPALSEEANELGGLGAPGATNLKCKDSKSAKSGALVLALGATSIERGDQRSIDGKLRGAPERESICDDLDAAIIEEVGSQCRGEGGQHRRGSSGGEVGCWRVLSRTAETKSAMAQRQVGARGRGLGQGIGITGHNVKQLGEAAQNVVVMFGSEHSSECRWEQPKTVVHAREQLEESTVLHGKVLELLGDVLVRSQGAAKDTQTTVLWGQGGVTHPSGGLLRTRTDGVRGAERRRKCKREQGGHEQVALLATFTLRHEVGDAFIVCPHKRRRRAIEQAGEGEHGGGLRRVSELGEHGLAAHEVKCTNAINGKDSAAGVSSGLELEAVGESLSPCTRGQGELVGAGGFINVAAVLLGKCAGNQAAEEVPDNESTDASGWFAQCNEAILKICDGADANL</sequence>
<dbReference type="Proteomes" id="UP000186817">
    <property type="component" value="Unassembled WGS sequence"/>
</dbReference>
<dbReference type="AlphaFoldDB" id="A0A1Q9DIB6"/>
<dbReference type="OrthoDB" id="10569026at2759"/>
<protein>
    <submittedName>
        <fullName evidence="2">Uncharacterized protein</fullName>
    </submittedName>
</protein>
<organism evidence="2 3">
    <name type="scientific">Symbiodinium microadriaticum</name>
    <name type="common">Dinoflagellate</name>
    <name type="synonym">Zooxanthella microadriatica</name>
    <dbReference type="NCBI Taxonomy" id="2951"/>
    <lineage>
        <taxon>Eukaryota</taxon>
        <taxon>Sar</taxon>
        <taxon>Alveolata</taxon>
        <taxon>Dinophyceae</taxon>
        <taxon>Suessiales</taxon>
        <taxon>Symbiodiniaceae</taxon>
        <taxon>Symbiodinium</taxon>
    </lineage>
</organism>
<reference evidence="2 3" key="1">
    <citation type="submission" date="2016-02" db="EMBL/GenBank/DDBJ databases">
        <title>Genome analysis of coral dinoflagellate symbionts highlights evolutionary adaptations to a symbiotic lifestyle.</title>
        <authorList>
            <person name="Aranda M."/>
            <person name="Li Y."/>
            <person name="Liew Y.J."/>
            <person name="Baumgarten S."/>
            <person name="Simakov O."/>
            <person name="Wilson M."/>
            <person name="Piel J."/>
            <person name="Ashoor H."/>
            <person name="Bougouffa S."/>
            <person name="Bajic V.B."/>
            <person name="Ryu T."/>
            <person name="Ravasi T."/>
            <person name="Bayer T."/>
            <person name="Micklem G."/>
            <person name="Kim H."/>
            <person name="Bhak J."/>
            <person name="Lajeunesse T.C."/>
            <person name="Voolstra C.R."/>
        </authorList>
    </citation>
    <scope>NUCLEOTIDE SEQUENCE [LARGE SCALE GENOMIC DNA]</scope>
    <source>
        <strain evidence="2 3">CCMP2467</strain>
    </source>
</reference>
<gene>
    <name evidence="2" type="ORF">AK812_SmicGene23031</name>
</gene>
<evidence type="ECO:0000313" key="2">
    <source>
        <dbReference type="EMBL" id="OLP94909.1"/>
    </source>
</evidence>
<dbReference type="EMBL" id="LSRX01000523">
    <property type="protein sequence ID" value="OLP94909.1"/>
    <property type="molecule type" value="Genomic_DNA"/>
</dbReference>
<feature type="compositionally biased region" description="Basic and acidic residues" evidence="1">
    <location>
        <begin position="74"/>
        <end position="90"/>
    </location>
</feature>
<feature type="region of interest" description="Disordered" evidence="1">
    <location>
        <begin position="69"/>
        <end position="126"/>
    </location>
</feature>
<comment type="caution">
    <text evidence="2">The sequence shown here is derived from an EMBL/GenBank/DDBJ whole genome shotgun (WGS) entry which is preliminary data.</text>
</comment>
<proteinExistence type="predicted"/>